<feature type="signal peptide" evidence="2">
    <location>
        <begin position="1"/>
        <end position="22"/>
    </location>
</feature>
<reference evidence="3" key="1">
    <citation type="submission" date="2024-04" db="UniProtKB">
        <authorList>
            <consortium name="EnsemblMetazoa"/>
        </authorList>
    </citation>
    <scope>IDENTIFICATION</scope>
    <source>
        <strain evidence="3">EBRO</strain>
    </source>
</reference>
<organism evidence="3 4">
    <name type="scientific">Anopheles atroparvus</name>
    <name type="common">European mosquito</name>
    <dbReference type="NCBI Taxonomy" id="41427"/>
    <lineage>
        <taxon>Eukaryota</taxon>
        <taxon>Metazoa</taxon>
        <taxon>Ecdysozoa</taxon>
        <taxon>Arthropoda</taxon>
        <taxon>Hexapoda</taxon>
        <taxon>Insecta</taxon>
        <taxon>Pterygota</taxon>
        <taxon>Neoptera</taxon>
        <taxon>Endopterygota</taxon>
        <taxon>Diptera</taxon>
        <taxon>Nematocera</taxon>
        <taxon>Culicoidea</taxon>
        <taxon>Culicidae</taxon>
        <taxon>Anophelinae</taxon>
        <taxon>Anopheles</taxon>
    </lineage>
</organism>
<feature type="chain" id="PRO_5042484298" description="Secreted protein" evidence="2">
    <location>
        <begin position="23"/>
        <end position="85"/>
    </location>
</feature>
<evidence type="ECO:0000256" key="2">
    <source>
        <dbReference type="SAM" id="SignalP"/>
    </source>
</evidence>
<name>A0AAG5D646_ANOAO</name>
<dbReference type="EnsemblMetazoa" id="ENSAATROPT006783">
    <property type="protein sequence ID" value="ENSAATROPP006108"/>
    <property type="gene ID" value="ENSAATROPG005522"/>
</dbReference>
<evidence type="ECO:0000313" key="3">
    <source>
        <dbReference type="EnsemblMetazoa" id="ENSAATROPP006108"/>
    </source>
</evidence>
<evidence type="ECO:0000313" key="4">
    <source>
        <dbReference type="Proteomes" id="UP000075880"/>
    </source>
</evidence>
<proteinExistence type="predicted"/>
<evidence type="ECO:0008006" key="5">
    <source>
        <dbReference type="Google" id="ProtNLM"/>
    </source>
</evidence>
<keyword evidence="4" id="KW-1185">Reference proteome</keyword>
<protein>
    <recommendedName>
        <fullName evidence="5">Secreted protein</fullName>
    </recommendedName>
</protein>
<evidence type="ECO:0000256" key="1">
    <source>
        <dbReference type="SAM" id="MobiDB-lite"/>
    </source>
</evidence>
<feature type="compositionally biased region" description="Basic and acidic residues" evidence="1">
    <location>
        <begin position="60"/>
        <end position="69"/>
    </location>
</feature>
<accession>A0AAG5D646</accession>
<sequence>MFVRKPQLGLVALLILLRPHGGDESGALVFPHFLSKWKHLMGTPSGTSLGIFTVARRSRNERDRVDKQRAKLANCHRRSQTLASK</sequence>
<dbReference type="AlphaFoldDB" id="A0AAG5D646"/>
<dbReference type="Proteomes" id="UP000075880">
    <property type="component" value="Unassembled WGS sequence"/>
</dbReference>
<keyword evidence="2" id="KW-0732">Signal</keyword>
<feature type="region of interest" description="Disordered" evidence="1">
    <location>
        <begin position="60"/>
        <end position="85"/>
    </location>
</feature>